<dbReference type="EMBL" id="KB097778">
    <property type="protein sequence ID" value="ESN90051.1"/>
    <property type="molecule type" value="Genomic_DNA"/>
</dbReference>
<dbReference type="PANTHER" id="PTHR10725:SF74">
    <property type="entry name" value="ERAP1-LIKE C-TERMINAL DOMAIN-CONTAINING PROTEIN"/>
    <property type="match status" value="1"/>
</dbReference>
<proteinExistence type="predicted"/>
<dbReference type="InParanoid" id="T1FIU6"/>
<dbReference type="PANTHER" id="PTHR10725">
    <property type="entry name" value="THAP DOMAIN-CONTAINING PROTEIN 9"/>
    <property type="match status" value="1"/>
</dbReference>
<reference evidence="2" key="3">
    <citation type="submission" date="2015-06" db="UniProtKB">
        <authorList>
            <consortium name="EnsemblMetazoa"/>
        </authorList>
    </citation>
    <scope>IDENTIFICATION</scope>
</reference>
<evidence type="ECO:0000313" key="1">
    <source>
        <dbReference type="EMBL" id="ESN90051.1"/>
    </source>
</evidence>
<evidence type="ECO:0000313" key="3">
    <source>
        <dbReference type="Proteomes" id="UP000015101"/>
    </source>
</evidence>
<organism evidence="2 3">
    <name type="scientific">Helobdella robusta</name>
    <name type="common">Californian leech</name>
    <dbReference type="NCBI Taxonomy" id="6412"/>
    <lineage>
        <taxon>Eukaryota</taxon>
        <taxon>Metazoa</taxon>
        <taxon>Spiralia</taxon>
        <taxon>Lophotrochozoa</taxon>
        <taxon>Annelida</taxon>
        <taxon>Clitellata</taxon>
        <taxon>Hirudinea</taxon>
        <taxon>Rhynchobdellida</taxon>
        <taxon>Glossiphoniidae</taxon>
        <taxon>Helobdella</taxon>
    </lineage>
</organism>
<reference evidence="3" key="1">
    <citation type="submission" date="2012-12" db="EMBL/GenBank/DDBJ databases">
        <authorList>
            <person name="Hellsten U."/>
            <person name="Grimwood J."/>
            <person name="Chapman J.A."/>
            <person name="Shapiro H."/>
            <person name="Aerts A."/>
            <person name="Otillar R.P."/>
            <person name="Terry A.Y."/>
            <person name="Boore J.L."/>
            <person name="Simakov O."/>
            <person name="Marletaz F."/>
            <person name="Cho S.-J."/>
            <person name="Edsinger-Gonzales E."/>
            <person name="Havlak P."/>
            <person name="Kuo D.-H."/>
            <person name="Larsson T."/>
            <person name="Lv J."/>
            <person name="Arendt D."/>
            <person name="Savage R."/>
            <person name="Osoegawa K."/>
            <person name="de Jong P."/>
            <person name="Lindberg D.R."/>
            <person name="Seaver E.C."/>
            <person name="Weisblat D.A."/>
            <person name="Putnam N.H."/>
            <person name="Grigoriev I.V."/>
            <person name="Rokhsar D.S."/>
        </authorList>
    </citation>
    <scope>NUCLEOTIDE SEQUENCE</scope>
</reference>
<dbReference type="HOGENOM" id="CLU_2075715_0_0_1"/>
<dbReference type="EMBL" id="AMQM01008430">
    <property type="status" value="NOT_ANNOTATED_CDS"/>
    <property type="molecule type" value="Genomic_DNA"/>
</dbReference>
<accession>T1FIU6</accession>
<protein>
    <submittedName>
        <fullName evidence="1 2">Uncharacterized protein</fullName>
    </submittedName>
</protein>
<dbReference type="Proteomes" id="UP000015101">
    <property type="component" value="Unassembled WGS sequence"/>
</dbReference>
<dbReference type="GeneID" id="20208745"/>
<evidence type="ECO:0000313" key="2">
    <source>
        <dbReference type="EnsemblMetazoa" id="HelroP182842"/>
    </source>
</evidence>
<gene>
    <name evidence="2" type="primary">20208745</name>
    <name evidence="1" type="ORF">HELRODRAFT_182842</name>
</gene>
<dbReference type="CTD" id="20208745"/>
<name>T1FIU6_HELRO</name>
<dbReference type="KEGG" id="hro:HELRODRAFT_182842"/>
<dbReference type="EnsemblMetazoa" id="HelroT182842">
    <property type="protein sequence ID" value="HelroP182842"/>
    <property type="gene ID" value="HelroG182842"/>
</dbReference>
<keyword evidence="3" id="KW-1185">Reference proteome</keyword>
<sequence>MKNKAERLTSVDFELIAIRIGVKFTSIENSGFWFNAMIDSGTEAYCNDQNIVKALNLTTLGRLKRSSMNLANRWVLRSALNFVSDGEVVRERGREFQRKGAEKASADLAKEFKPLGDT</sequence>
<reference evidence="1 3" key="2">
    <citation type="journal article" date="2013" name="Nature">
        <title>Insights into bilaterian evolution from three spiralian genomes.</title>
        <authorList>
            <person name="Simakov O."/>
            <person name="Marletaz F."/>
            <person name="Cho S.J."/>
            <person name="Edsinger-Gonzales E."/>
            <person name="Havlak P."/>
            <person name="Hellsten U."/>
            <person name="Kuo D.H."/>
            <person name="Larsson T."/>
            <person name="Lv J."/>
            <person name="Arendt D."/>
            <person name="Savage R."/>
            <person name="Osoegawa K."/>
            <person name="de Jong P."/>
            <person name="Grimwood J."/>
            <person name="Chapman J.A."/>
            <person name="Shapiro H."/>
            <person name="Aerts A."/>
            <person name="Otillar R.P."/>
            <person name="Terry A.Y."/>
            <person name="Boore J.L."/>
            <person name="Grigoriev I.V."/>
            <person name="Lindberg D.R."/>
            <person name="Seaver E.C."/>
            <person name="Weisblat D.A."/>
            <person name="Putnam N.H."/>
            <person name="Rokhsar D.S."/>
        </authorList>
    </citation>
    <scope>NUCLEOTIDE SEQUENCE</scope>
</reference>
<dbReference type="RefSeq" id="XP_009031816.1">
    <property type="nucleotide sequence ID" value="XM_009033568.1"/>
</dbReference>
<dbReference type="AlphaFoldDB" id="T1FIU6"/>